<dbReference type="Proteomes" id="UP000676565">
    <property type="component" value="Unassembled WGS sequence"/>
</dbReference>
<comment type="caution">
    <text evidence="3">The sequence shown here is derived from an EMBL/GenBank/DDBJ whole genome shotgun (WGS) entry which is preliminary data.</text>
</comment>
<proteinExistence type="predicted"/>
<accession>A0ABS5BX71</accession>
<reference evidence="3 4" key="1">
    <citation type="submission" date="2021-04" db="EMBL/GenBank/DDBJ databases">
        <authorList>
            <person name="Ivanova A."/>
        </authorList>
    </citation>
    <scope>NUCLEOTIDE SEQUENCE [LARGE SCALE GENOMIC DNA]</scope>
    <source>
        <strain evidence="3 4">G18</strain>
    </source>
</reference>
<keyword evidence="2" id="KW-1133">Transmembrane helix</keyword>
<sequence length="150" mass="16170">MDTRAYTVWGTVSNTGASSIDIVLIDASRPMSIREIEEEIRRRGLPERGAVSSHLNTLKKRGHIVNTPSGWCRTSMASDGQLKTAPATRATFGEPQNPSTPASPPAPSSPASTTSTDRTERVQRIKLMLETGVVVVTLVSGIVALLLRFK</sequence>
<evidence type="ECO:0000256" key="1">
    <source>
        <dbReference type="SAM" id="MobiDB-lite"/>
    </source>
</evidence>
<evidence type="ECO:0000256" key="2">
    <source>
        <dbReference type="SAM" id="Phobius"/>
    </source>
</evidence>
<name>A0ABS5BX71_9BACT</name>
<keyword evidence="4" id="KW-1185">Reference proteome</keyword>
<keyword evidence="2" id="KW-0812">Transmembrane</keyword>
<evidence type="ECO:0008006" key="5">
    <source>
        <dbReference type="Google" id="ProtNLM"/>
    </source>
</evidence>
<dbReference type="RefSeq" id="WP_210657590.1">
    <property type="nucleotide sequence ID" value="NZ_JAGKQQ010000001.1"/>
</dbReference>
<evidence type="ECO:0000313" key="3">
    <source>
        <dbReference type="EMBL" id="MBP3958002.1"/>
    </source>
</evidence>
<protein>
    <recommendedName>
        <fullName evidence="5">ArsR family transcriptional regulator</fullName>
    </recommendedName>
</protein>
<evidence type="ECO:0000313" key="4">
    <source>
        <dbReference type="Proteomes" id="UP000676565"/>
    </source>
</evidence>
<feature type="transmembrane region" description="Helical" evidence="2">
    <location>
        <begin position="127"/>
        <end position="147"/>
    </location>
</feature>
<gene>
    <name evidence="3" type="ORF">J8F10_22330</name>
</gene>
<dbReference type="EMBL" id="JAGKQQ010000001">
    <property type="protein sequence ID" value="MBP3958002.1"/>
    <property type="molecule type" value="Genomic_DNA"/>
</dbReference>
<feature type="region of interest" description="Disordered" evidence="1">
    <location>
        <begin position="75"/>
        <end position="119"/>
    </location>
</feature>
<keyword evidence="2" id="KW-0472">Membrane</keyword>
<organism evidence="3 4">
    <name type="scientific">Gemmata palustris</name>
    <dbReference type="NCBI Taxonomy" id="2822762"/>
    <lineage>
        <taxon>Bacteria</taxon>
        <taxon>Pseudomonadati</taxon>
        <taxon>Planctomycetota</taxon>
        <taxon>Planctomycetia</taxon>
        <taxon>Gemmatales</taxon>
        <taxon>Gemmataceae</taxon>
        <taxon>Gemmata</taxon>
    </lineage>
</organism>